<evidence type="ECO:0000313" key="8">
    <source>
        <dbReference type="Proteomes" id="UP000762676"/>
    </source>
</evidence>
<dbReference type="GO" id="GO:0045216">
    <property type="term" value="P:cell-cell junction organization"/>
    <property type="evidence" value="ECO:0007669"/>
    <property type="project" value="InterPro"/>
</dbReference>
<feature type="compositionally biased region" description="Polar residues" evidence="5">
    <location>
        <begin position="1446"/>
        <end position="1458"/>
    </location>
</feature>
<feature type="region of interest" description="Disordered" evidence="5">
    <location>
        <begin position="427"/>
        <end position="453"/>
    </location>
</feature>
<feature type="region of interest" description="Disordered" evidence="5">
    <location>
        <begin position="177"/>
        <end position="214"/>
    </location>
</feature>
<feature type="compositionally biased region" description="Acidic residues" evidence="5">
    <location>
        <begin position="187"/>
        <end position="211"/>
    </location>
</feature>
<name>A0AAV4JP58_9GAST</name>
<comment type="caution">
    <text evidence="7">The sequence shown here is derived from an EMBL/GenBank/DDBJ whole genome shotgun (WGS) entry which is preliminary data.</text>
</comment>
<feature type="compositionally biased region" description="Polar residues" evidence="5">
    <location>
        <begin position="846"/>
        <end position="873"/>
    </location>
</feature>
<dbReference type="Gene3D" id="6.10.140.2220">
    <property type="match status" value="1"/>
</dbReference>
<dbReference type="InterPro" id="IPR058586">
    <property type="entry name" value="Ajm-1"/>
</dbReference>
<dbReference type="PROSITE" id="PS50865">
    <property type="entry name" value="ZF_MYND_2"/>
    <property type="match status" value="1"/>
</dbReference>
<keyword evidence="8" id="KW-1185">Reference proteome</keyword>
<sequence length="1552" mass="173350">MDGRSTRDQSGDISGRRSDLAQTSLGTVDAEHAGKGDARDSAGRSENRFCWSYPDDGRPRRYRYPTLGSDRAAFVRARADPLACNLNNDMVLLWNDVDIDHSGQARSGNSQSDESIEDAYERLFASVVRHREDLRVTLRDAGLDRVNDLFTAGSRDRNDLFTAGSSDRKELFTADSSDSACGALDDAREDIDADEDEDDDDDDDDDDDVFDDSGVRGSWELLSEDADADVFDTENGTLDQNFGTSVDHISCLVDGIGRNCGEEVSENYKERNENHRSNQAVENNFEEHYNYQQQRKYEHALFEESNSTTAAATHQNRGSGFETTFNRNETSSFTAVSPEMKNSVPCHNSSRLDSGLYGSSGSIEDVHSIVDTTQHTHGTLTAQGAHSKYILATQGQNTVTDYCGGNMRLDFEQGVGAEDMQGSARFQTQGADGGLLGNSGKQSDPSSVHTRGVSLEKDSSELFNQEAFTEKTTIHCHKDPTIIPRPVQESYPSPVDSPPANMDQFRPQTIEGSSGNFLHSSPILSRSNKIYTHQPTSRQTSFNNTVDYQTPLSLADPGSPHTHWPGMSILPLVACPHHHDLPVIDAPGSFSPTLVRCHTPDCGKTAALDIARHMYKNCHNCRGTYYCSRKCRRQDWTRHKRDVCHGSRVSSACKRVIKFCGLDPGVKAALSRLARRGFLSRGRGCVMLGFPDLCATEEFLLHGLKLPRKQATDNNSGGSSVSSSLELLPVYVTLSELRGSKMYGGGEVLQRLMTLCETYNPELKFLLNVGIGVRWNRKQISGPQTFNMFMNGQDRSFQYTTKGNEERLSRVDIEMFTTHEPSTSQSCNESSKDRSLSFHSTTIDSGYNELQRSPSARNQRLNSNSPRSRSASVLSEDVGYGSLGDIRESLSHSQLSPSHSSFLENSVFYNSQPLGSPPFSFPLSPPGNIESVVYYSDAEPRLRCPILQKCACLRLFNPAFDPAPSLDLAPLNSRSQVSNKISLPIVPIKNFPKYSRLLWPRRCAPTLILTDIPGSWYEAQEEFRLRSLDSRCHLHSPKDLDTDRKAVQRKARELCFSNIQRRLRQRGVSLRRQFPEVYAELVDYVAGTLEHFPSRIIFPVERHGAGKMFTCFLMPEAEPDLRWAQSAQLLDNLDISRDRVWGPLISAQGVEKPQSSSGAHKNFTAGSCPRPHSTLSQLESKKSLFSNDEIHEDNRSLENSTAYHSDMQHIGEQNLQEVVLNQQYQDFRREDSDSATETKAQECSHCQSKPVLVDRWTQTGVPMNSKKINLSVPELIKFCPTSAFIRRKFNTNFPIFSFDPDILDDLLSSWAQDARHFSDNQSTLRPFLLGHRACSSLLLRYQTYKDVSTEITARQCPVESTLPNTDHFSMPAQCPVGKSCFGHQTSYKHSEVPEVAEHSMDEQDQKITKGQNLISLEKRKKKKTKPHHPDHFSVQTESAREATSAVPGTTDHSFPSQDQVDSILDGWRKSSLQVQSHQDGKNSSIKLDNLPWSCGTCSDRHPHNHPYRDPSCVHNQVGNHGKLTKSVSVQYGNSNPKSTFALLYPSIPDPWG</sequence>
<dbReference type="Proteomes" id="UP000762676">
    <property type="component" value="Unassembled WGS sequence"/>
</dbReference>
<evidence type="ECO:0000256" key="5">
    <source>
        <dbReference type="SAM" id="MobiDB-lite"/>
    </source>
</evidence>
<dbReference type="PANTHER" id="PTHR21517:SF3">
    <property type="entry name" value="APICAL JUNCTION COMPONENT 1 HOMOLOG"/>
    <property type="match status" value="1"/>
</dbReference>
<dbReference type="GO" id="GO:0005886">
    <property type="term" value="C:plasma membrane"/>
    <property type="evidence" value="ECO:0007669"/>
    <property type="project" value="TreeGrafter"/>
</dbReference>
<dbReference type="EMBL" id="BMAT01003337">
    <property type="protein sequence ID" value="GFS23713.1"/>
    <property type="molecule type" value="Genomic_DNA"/>
</dbReference>
<keyword evidence="1" id="KW-0479">Metal-binding</keyword>
<dbReference type="Pfam" id="PF26649">
    <property type="entry name" value="Ajm-1"/>
    <property type="match status" value="1"/>
</dbReference>
<evidence type="ECO:0000256" key="3">
    <source>
        <dbReference type="ARBA" id="ARBA00022833"/>
    </source>
</evidence>
<proteinExistence type="predicted"/>
<dbReference type="Pfam" id="PF01753">
    <property type="entry name" value="zf-MYND"/>
    <property type="match status" value="1"/>
</dbReference>
<protein>
    <recommendedName>
        <fullName evidence="6">MYND-type domain-containing protein</fullName>
    </recommendedName>
</protein>
<accession>A0AAV4JP58</accession>
<feature type="compositionally biased region" description="Basic residues" evidence="5">
    <location>
        <begin position="1418"/>
        <end position="1428"/>
    </location>
</feature>
<feature type="compositionally biased region" description="Polar residues" evidence="5">
    <location>
        <begin position="439"/>
        <end position="449"/>
    </location>
</feature>
<dbReference type="GO" id="GO:0043296">
    <property type="term" value="C:apical junction complex"/>
    <property type="evidence" value="ECO:0007669"/>
    <property type="project" value="TreeGrafter"/>
</dbReference>
<feature type="region of interest" description="Disordered" evidence="5">
    <location>
        <begin position="1"/>
        <end position="50"/>
    </location>
</feature>
<dbReference type="InterPro" id="IPR002893">
    <property type="entry name" value="Znf_MYND"/>
</dbReference>
<feature type="compositionally biased region" description="Basic and acidic residues" evidence="5">
    <location>
        <begin position="1"/>
        <end position="19"/>
    </location>
</feature>
<keyword evidence="3" id="KW-0862">Zinc</keyword>
<evidence type="ECO:0000256" key="4">
    <source>
        <dbReference type="PROSITE-ProRule" id="PRU00134"/>
    </source>
</evidence>
<evidence type="ECO:0000313" key="7">
    <source>
        <dbReference type="EMBL" id="GFS23713.1"/>
    </source>
</evidence>
<feature type="region of interest" description="Disordered" evidence="5">
    <location>
        <begin position="846"/>
        <end position="874"/>
    </location>
</feature>
<feature type="domain" description="MYND-type" evidence="6">
    <location>
        <begin position="599"/>
        <end position="644"/>
    </location>
</feature>
<dbReference type="InterPro" id="IPR038825">
    <property type="entry name" value="Apical_junction"/>
</dbReference>
<gene>
    <name evidence="7" type="ORF">ElyMa_001646400</name>
</gene>
<keyword evidence="2 4" id="KW-0863">Zinc-finger</keyword>
<dbReference type="PANTHER" id="PTHR21517">
    <property type="entry name" value="APICAL JUNCTION COMPONENT 1 HOMOLOG"/>
    <property type="match status" value="1"/>
</dbReference>
<dbReference type="SUPFAM" id="SSF144232">
    <property type="entry name" value="HIT/MYND zinc finger-like"/>
    <property type="match status" value="1"/>
</dbReference>
<reference evidence="7 8" key="1">
    <citation type="journal article" date="2021" name="Elife">
        <title>Chloroplast acquisition without the gene transfer in kleptoplastic sea slugs, Plakobranchus ocellatus.</title>
        <authorList>
            <person name="Maeda T."/>
            <person name="Takahashi S."/>
            <person name="Yoshida T."/>
            <person name="Shimamura S."/>
            <person name="Takaki Y."/>
            <person name="Nagai Y."/>
            <person name="Toyoda A."/>
            <person name="Suzuki Y."/>
            <person name="Arimoto A."/>
            <person name="Ishii H."/>
            <person name="Satoh N."/>
            <person name="Nishiyama T."/>
            <person name="Hasebe M."/>
            <person name="Maruyama T."/>
            <person name="Minagawa J."/>
            <person name="Obokata J."/>
            <person name="Shigenobu S."/>
        </authorList>
    </citation>
    <scope>NUCLEOTIDE SEQUENCE [LARGE SCALE GENOMIC DNA]</scope>
</reference>
<dbReference type="GO" id="GO:0008270">
    <property type="term" value="F:zinc ion binding"/>
    <property type="evidence" value="ECO:0007669"/>
    <property type="project" value="UniProtKB-KW"/>
</dbReference>
<evidence type="ECO:0000256" key="2">
    <source>
        <dbReference type="ARBA" id="ARBA00022771"/>
    </source>
</evidence>
<feature type="region of interest" description="Disordered" evidence="5">
    <location>
        <begin position="1149"/>
        <end position="1172"/>
    </location>
</feature>
<feature type="region of interest" description="Disordered" evidence="5">
    <location>
        <begin position="1417"/>
        <end position="1458"/>
    </location>
</feature>
<evidence type="ECO:0000256" key="1">
    <source>
        <dbReference type="ARBA" id="ARBA00022723"/>
    </source>
</evidence>
<organism evidence="7 8">
    <name type="scientific">Elysia marginata</name>
    <dbReference type="NCBI Taxonomy" id="1093978"/>
    <lineage>
        <taxon>Eukaryota</taxon>
        <taxon>Metazoa</taxon>
        <taxon>Spiralia</taxon>
        <taxon>Lophotrochozoa</taxon>
        <taxon>Mollusca</taxon>
        <taxon>Gastropoda</taxon>
        <taxon>Heterobranchia</taxon>
        <taxon>Euthyneura</taxon>
        <taxon>Panpulmonata</taxon>
        <taxon>Sacoglossa</taxon>
        <taxon>Placobranchoidea</taxon>
        <taxon>Plakobranchidae</taxon>
        <taxon>Elysia</taxon>
    </lineage>
</organism>
<feature type="compositionally biased region" description="Basic and acidic residues" evidence="5">
    <location>
        <begin position="29"/>
        <end position="47"/>
    </location>
</feature>
<evidence type="ECO:0000259" key="6">
    <source>
        <dbReference type="PROSITE" id="PS50865"/>
    </source>
</evidence>
<feature type="region of interest" description="Disordered" evidence="5">
    <location>
        <begin position="306"/>
        <end position="326"/>
    </location>
</feature>